<sequence length="67" mass="7526">MLRGLVNIICGVFMLLVLAVLLPKAMALLASLGFPVHDAMRAIERALTCGWDLLVRLFWEVRRALTF</sequence>
<keyword evidence="2" id="KW-1185">Reference proteome</keyword>
<gene>
    <name evidence="1" type="ORF">JI746_22405</name>
</gene>
<proteinExistence type="predicted"/>
<organism evidence="1 2">
    <name type="scientific">Ramlibacter alkalitolerans</name>
    <dbReference type="NCBI Taxonomy" id="2039631"/>
    <lineage>
        <taxon>Bacteria</taxon>
        <taxon>Pseudomonadati</taxon>
        <taxon>Pseudomonadota</taxon>
        <taxon>Betaproteobacteria</taxon>
        <taxon>Burkholderiales</taxon>
        <taxon>Comamonadaceae</taxon>
        <taxon>Ramlibacter</taxon>
    </lineage>
</organism>
<dbReference type="RefSeq" id="WP_201692507.1">
    <property type="nucleotide sequence ID" value="NZ_JAEQND010000013.1"/>
</dbReference>
<dbReference type="Proteomes" id="UP000622707">
    <property type="component" value="Unassembled WGS sequence"/>
</dbReference>
<reference evidence="1 2" key="1">
    <citation type="journal article" date="2017" name="Int. J. Syst. Evol. Microbiol.">
        <title>Ramlibacter alkalitolerans sp. nov., alkali-tolerant bacterium isolated from soil of ginseng.</title>
        <authorList>
            <person name="Lee D.H."/>
            <person name="Cha C.J."/>
        </authorList>
    </citation>
    <scope>NUCLEOTIDE SEQUENCE [LARGE SCALE GENOMIC DNA]</scope>
    <source>
        <strain evidence="1 2">KACC 19305</strain>
    </source>
</reference>
<comment type="caution">
    <text evidence="1">The sequence shown here is derived from an EMBL/GenBank/DDBJ whole genome shotgun (WGS) entry which is preliminary data.</text>
</comment>
<accession>A0ABS1JVI5</accession>
<protein>
    <submittedName>
        <fullName evidence="1">Uncharacterized protein</fullName>
    </submittedName>
</protein>
<name>A0ABS1JVI5_9BURK</name>
<dbReference type="EMBL" id="JAEQND010000013">
    <property type="protein sequence ID" value="MBL0427876.1"/>
    <property type="molecule type" value="Genomic_DNA"/>
</dbReference>
<evidence type="ECO:0000313" key="1">
    <source>
        <dbReference type="EMBL" id="MBL0427876.1"/>
    </source>
</evidence>
<evidence type="ECO:0000313" key="2">
    <source>
        <dbReference type="Proteomes" id="UP000622707"/>
    </source>
</evidence>